<sequence>RDSKGGVDWYRYYKKVLVPRLVPFAKECQRERPNTIILEDGAPAHSHHFQHTIYNIYDIQKFLDWPGNSPDLNAIECAWPWMKRRTTSRGAPRDKKTAEEAWIKAWNELPQEKIQHWIERLMRHIQEIIRLEGGNEYKEGRTGVDNRTWKGIRIKGHLSKREDLGEGPLF</sequence>
<dbReference type="Pfam" id="PF13358">
    <property type="entry name" value="DDE_3"/>
    <property type="match status" value="1"/>
</dbReference>
<accession>A0A1M3T0A9</accession>
<feature type="domain" description="Tc1-like transposase DDE" evidence="1">
    <location>
        <begin position="28"/>
        <end position="95"/>
    </location>
</feature>
<evidence type="ECO:0000313" key="2">
    <source>
        <dbReference type="EMBL" id="OJZ80204.1"/>
    </source>
</evidence>
<dbReference type="InterPro" id="IPR036397">
    <property type="entry name" value="RNaseH_sf"/>
</dbReference>
<dbReference type="AlphaFoldDB" id="A0A1M3T0A9"/>
<protein>
    <recommendedName>
        <fullName evidence="1">Tc1-like transposase DDE domain-containing protein</fullName>
    </recommendedName>
</protein>
<gene>
    <name evidence="2" type="ORF">ASPFODRAFT_148152</name>
</gene>
<organism evidence="2 3">
    <name type="scientific">Aspergillus luchuensis (strain CBS 106.47)</name>
    <dbReference type="NCBI Taxonomy" id="1137211"/>
    <lineage>
        <taxon>Eukaryota</taxon>
        <taxon>Fungi</taxon>
        <taxon>Dikarya</taxon>
        <taxon>Ascomycota</taxon>
        <taxon>Pezizomycotina</taxon>
        <taxon>Eurotiomycetes</taxon>
        <taxon>Eurotiomycetidae</taxon>
        <taxon>Eurotiales</taxon>
        <taxon>Aspergillaceae</taxon>
        <taxon>Aspergillus</taxon>
        <taxon>Aspergillus subgen. Circumdati</taxon>
    </lineage>
</organism>
<proteinExistence type="predicted"/>
<feature type="non-terminal residue" evidence="2">
    <location>
        <position position="1"/>
    </location>
</feature>
<dbReference type="Proteomes" id="UP000184063">
    <property type="component" value="Unassembled WGS sequence"/>
</dbReference>
<evidence type="ECO:0000259" key="1">
    <source>
        <dbReference type="Pfam" id="PF13358"/>
    </source>
</evidence>
<dbReference type="InterPro" id="IPR038717">
    <property type="entry name" value="Tc1-like_DDE_dom"/>
</dbReference>
<dbReference type="GO" id="GO:0003676">
    <property type="term" value="F:nucleic acid binding"/>
    <property type="evidence" value="ECO:0007669"/>
    <property type="project" value="InterPro"/>
</dbReference>
<evidence type="ECO:0000313" key="3">
    <source>
        <dbReference type="Proteomes" id="UP000184063"/>
    </source>
</evidence>
<dbReference type="Gene3D" id="3.30.420.10">
    <property type="entry name" value="Ribonuclease H-like superfamily/Ribonuclease H"/>
    <property type="match status" value="1"/>
</dbReference>
<dbReference type="VEuPathDB" id="FungiDB:ASPFODRAFT_148152"/>
<reference evidence="3" key="1">
    <citation type="journal article" date="2017" name="Genome Biol.">
        <title>Comparative genomics reveals high biological diversity and specific adaptations in the industrially and medically important fungal genus Aspergillus.</title>
        <authorList>
            <person name="de Vries R.P."/>
            <person name="Riley R."/>
            <person name="Wiebenga A."/>
            <person name="Aguilar-Osorio G."/>
            <person name="Amillis S."/>
            <person name="Uchima C.A."/>
            <person name="Anderluh G."/>
            <person name="Asadollahi M."/>
            <person name="Askin M."/>
            <person name="Barry K."/>
            <person name="Battaglia E."/>
            <person name="Bayram O."/>
            <person name="Benocci T."/>
            <person name="Braus-Stromeyer S.A."/>
            <person name="Caldana C."/>
            <person name="Canovas D."/>
            <person name="Cerqueira G.C."/>
            <person name="Chen F."/>
            <person name="Chen W."/>
            <person name="Choi C."/>
            <person name="Clum A."/>
            <person name="Dos Santos R.A."/>
            <person name="Damasio A.R."/>
            <person name="Diallinas G."/>
            <person name="Emri T."/>
            <person name="Fekete E."/>
            <person name="Flipphi M."/>
            <person name="Freyberg S."/>
            <person name="Gallo A."/>
            <person name="Gournas C."/>
            <person name="Habgood R."/>
            <person name="Hainaut M."/>
            <person name="Harispe M.L."/>
            <person name="Henrissat B."/>
            <person name="Hilden K.S."/>
            <person name="Hope R."/>
            <person name="Hossain A."/>
            <person name="Karabika E."/>
            <person name="Karaffa L."/>
            <person name="Karanyi Z."/>
            <person name="Krasevec N."/>
            <person name="Kuo A."/>
            <person name="Kusch H."/>
            <person name="LaButti K."/>
            <person name="Lagendijk E.L."/>
            <person name="Lapidus A."/>
            <person name="Levasseur A."/>
            <person name="Lindquist E."/>
            <person name="Lipzen A."/>
            <person name="Logrieco A.F."/>
            <person name="MacCabe A."/>
            <person name="Maekelae M.R."/>
            <person name="Malavazi I."/>
            <person name="Melin P."/>
            <person name="Meyer V."/>
            <person name="Mielnichuk N."/>
            <person name="Miskei M."/>
            <person name="Molnar A.P."/>
            <person name="Mule G."/>
            <person name="Ngan C.Y."/>
            <person name="Orejas M."/>
            <person name="Orosz E."/>
            <person name="Ouedraogo J.P."/>
            <person name="Overkamp K.M."/>
            <person name="Park H.-S."/>
            <person name="Perrone G."/>
            <person name="Piumi F."/>
            <person name="Punt P.J."/>
            <person name="Ram A.F."/>
            <person name="Ramon A."/>
            <person name="Rauscher S."/>
            <person name="Record E."/>
            <person name="Riano-Pachon D.M."/>
            <person name="Robert V."/>
            <person name="Roehrig J."/>
            <person name="Ruller R."/>
            <person name="Salamov A."/>
            <person name="Salih N.S."/>
            <person name="Samson R.A."/>
            <person name="Sandor E."/>
            <person name="Sanguinetti M."/>
            <person name="Schuetze T."/>
            <person name="Sepcic K."/>
            <person name="Shelest E."/>
            <person name="Sherlock G."/>
            <person name="Sophianopoulou V."/>
            <person name="Squina F.M."/>
            <person name="Sun H."/>
            <person name="Susca A."/>
            <person name="Todd R.B."/>
            <person name="Tsang A."/>
            <person name="Unkles S.E."/>
            <person name="van de Wiele N."/>
            <person name="van Rossen-Uffink D."/>
            <person name="Oliveira J.V."/>
            <person name="Vesth T.C."/>
            <person name="Visser J."/>
            <person name="Yu J.-H."/>
            <person name="Zhou M."/>
            <person name="Andersen M.R."/>
            <person name="Archer D.B."/>
            <person name="Baker S.E."/>
            <person name="Benoit I."/>
            <person name="Brakhage A.A."/>
            <person name="Braus G.H."/>
            <person name="Fischer R."/>
            <person name="Frisvad J.C."/>
            <person name="Goldman G.H."/>
            <person name="Houbraken J."/>
            <person name="Oakley B."/>
            <person name="Pocsi I."/>
            <person name="Scazzocchio C."/>
            <person name="Seiboth B."/>
            <person name="vanKuyk P.A."/>
            <person name="Wortman J."/>
            <person name="Dyer P.S."/>
            <person name="Grigoriev I.V."/>
        </authorList>
    </citation>
    <scope>NUCLEOTIDE SEQUENCE [LARGE SCALE GENOMIC DNA]</scope>
    <source>
        <strain evidence="3">CBS 106.47</strain>
    </source>
</reference>
<dbReference type="OrthoDB" id="4502264at2759"/>
<name>A0A1M3T0A9_ASPLC</name>
<dbReference type="EMBL" id="KV878259">
    <property type="protein sequence ID" value="OJZ80204.1"/>
    <property type="molecule type" value="Genomic_DNA"/>
</dbReference>